<keyword evidence="2" id="KW-1185">Reference proteome</keyword>
<reference evidence="1 2" key="1">
    <citation type="submission" date="2014-04" db="EMBL/GenBank/DDBJ databases">
        <title>Genome evolution of avian class.</title>
        <authorList>
            <person name="Zhang G."/>
            <person name="Li C."/>
        </authorList>
    </citation>
    <scope>NUCLEOTIDE SEQUENCE [LARGE SCALE GENOMIC DNA]</scope>
    <source>
        <strain evidence="1">BGI_N312</strain>
    </source>
</reference>
<dbReference type="InterPro" id="IPR013783">
    <property type="entry name" value="Ig-like_fold"/>
</dbReference>
<accession>A0A087VNW7</accession>
<gene>
    <name evidence="1" type="ORF">N312_09712</name>
</gene>
<dbReference type="EMBL" id="KL500286">
    <property type="protein sequence ID" value="KFO14309.1"/>
    <property type="molecule type" value="Genomic_DNA"/>
</dbReference>
<name>A0A087VNW7_BALRE</name>
<sequence length="49" mass="5170">VTQPPSVSANLGQTIPITCSGSSYNYAGWDQQKVPGTAPVTVIYSSNQR</sequence>
<dbReference type="SUPFAM" id="SSF48726">
    <property type="entry name" value="Immunoglobulin"/>
    <property type="match status" value="1"/>
</dbReference>
<feature type="non-terminal residue" evidence="1">
    <location>
        <position position="49"/>
    </location>
</feature>
<organism evidence="1 2">
    <name type="scientific">Balearica regulorum gibbericeps</name>
    <name type="common">East African grey crowned-crane</name>
    <dbReference type="NCBI Taxonomy" id="100784"/>
    <lineage>
        <taxon>Eukaryota</taxon>
        <taxon>Metazoa</taxon>
        <taxon>Chordata</taxon>
        <taxon>Craniata</taxon>
        <taxon>Vertebrata</taxon>
        <taxon>Euteleostomi</taxon>
        <taxon>Archelosauria</taxon>
        <taxon>Archosauria</taxon>
        <taxon>Dinosauria</taxon>
        <taxon>Saurischia</taxon>
        <taxon>Theropoda</taxon>
        <taxon>Coelurosauria</taxon>
        <taxon>Aves</taxon>
        <taxon>Neognathae</taxon>
        <taxon>Neoaves</taxon>
        <taxon>Gruiformes</taxon>
        <taxon>Gruidae</taxon>
        <taxon>Balearica</taxon>
    </lineage>
</organism>
<protein>
    <submittedName>
        <fullName evidence="1">Ig lambda chain V-1 region</fullName>
    </submittedName>
</protein>
<dbReference type="PANTHER" id="PTHR23267">
    <property type="entry name" value="IMMUNOGLOBULIN LIGHT CHAIN"/>
    <property type="match status" value="1"/>
</dbReference>
<dbReference type="Gene3D" id="2.60.40.10">
    <property type="entry name" value="Immunoglobulins"/>
    <property type="match status" value="1"/>
</dbReference>
<evidence type="ECO:0000313" key="1">
    <source>
        <dbReference type="EMBL" id="KFO14309.1"/>
    </source>
</evidence>
<evidence type="ECO:0000313" key="2">
    <source>
        <dbReference type="Proteomes" id="UP000053309"/>
    </source>
</evidence>
<proteinExistence type="predicted"/>
<feature type="non-terminal residue" evidence="1">
    <location>
        <position position="1"/>
    </location>
</feature>
<dbReference type="AlphaFoldDB" id="A0A087VNW7"/>
<dbReference type="InterPro" id="IPR036179">
    <property type="entry name" value="Ig-like_dom_sf"/>
</dbReference>
<dbReference type="InterPro" id="IPR050150">
    <property type="entry name" value="IgV_Light_Chain"/>
</dbReference>
<dbReference type="Proteomes" id="UP000053309">
    <property type="component" value="Unassembled WGS sequence"/>
</dbReference>